<proteinExistence type="predicted"/>
<dbReference type="AlphaFoldDB" id="A0A6A4NG18"/>
<dbReference type="Proteomes" id="UP000447434">
    <property type="component" value="Chromosome 23"/>
</dbReference>
<sequence length="104" mass="11859">MDPRFQSESTKNVTHAILGKIHNLPQEYWSPRIIFSIVGGIGTQIALDDATDSRSFGHFAKVLVEINLKNKLPGQILVEREDFAFFVSIEYEKSTCFLSWMSNH</sequence>
<organism evidence="1 2">
    <name type="scientific">Lupinus albus</name>
    <name type="common">White lupine</name>
    <name type="synonym">Lupinus termis</name>
    <dbReference type="NCBI Taxonomy" id="3870"/>
    <lineage>
        <taxon>Eukaryota</taxon>
        <taxon>Viridiplantae</taxon>
        <taxon>Streptophyta</taxon>
        <taxon>Embryophyta</taxon>
        <taxon>Tracheophyta</taxon>
        <taxon>Spermatophyta</taxon>
        <taxon>Magnoliopsida</taxon>
        <taxon>eudicotyledons</taxon>
        <taxon>Gunneridae</taxon>
        <taxon>Pentapetalae</taxon>
        <taxon>rosids</taxon>
        <taxon>fabids</taxon>
        <taxon>Fabales</taxon>
        <taxon>Fabaceae</taxon>
        <taxon>Papilionoideae</taxon>
        <taxon>50 kb inversion clade</taxon>
        <taxon>genistoids sensu lato</taxon>
        <taxon>core genistoids</taxon>
        <taxon>Genisteae</taxon>
        <taxon>Lupinus</taxon>
    </lineage>
</organism>
<dbReference type="EMBL" id="WOCE01000023">
    <property type="protein sequence ID" value="KAE9587721.1"/>
    <property type="molecule type" value="Genomic_DNA"/>
</dbReference>
<dbReference type="OrthoDB" id="1924068at2759"/>
<evidence type="ECO:0000313" key="1">
    <source>
        <dbReference type="EMBL" id="KAE9587721.1"/>
    </source>
</evidence>
<evidence type="ECO:0000313" key="2">
    <source>
        <dbReference type="Proteomes" id="UP000447434"/>
    </source>
</evidence>
<protein>
    <recommendedName>
        <fullName evidence="3">DUF4283 domain-containing protein</fullName>
    </recommendedName>
</protein>
<dbReference type="PANTHER" id="PTHR31286:SF176">
    <property type="entry name" value="DUF4283 DOMAIN PROTEIN"/>
    <property type="match status" value="1"/>
</dbReference>
<name>A0A6A4NG18_LUPAL</name>
<gene>
    <name evidence="1" type="ORF">Lalb_Chr23g0276971</name>
</gene>
<dbReference type="PANTHER" id="PTHR31286">
    <property type="entry name" value="GLYCINE-RICH CELL WALL STRUCTURAL PROTEIN 1.8-LIKE"/>
    <property type="match status" value="1"/>
</dbReference>
<keyword evidence="2" id="KW-1185">Reference proteome</keyword>
<evidence type="ECO:0008006" key="3">
    <source>
        <dbReference type="Google" id="ProtNLM"/>
    </source>
</evidence>
<reference evidence="2" key="1">
    <citation type="journal article" date="2020" name="Nat. Commun.">
        <title>Genome sequence of the cluster root forming white lupin.</title>
        <authorList>
            <person name="Hufnagel B."/>
            <person name="Marques A."/>
            <person name="Soriano A."/>
            <person name="Marques L."/>
            <person name="Divol F."/>
            <person name="Doumas P."/>
            <person name="Sallet E."/>
            <person name="Mancinotti D."/>
            <person name="Carrere S."/>
            <person name="Marande W."/>
            <person name="Arribat S."/>
            <person name="Keller J."/>
            <person name="Huneau C."/>
            <person name="Blein T."/>
            <person name="Aime D."/>
            <person name="Laguerre M."/>
            <person name="Taylor J."/>
            <person name="Schubert V."/>
            <person name="Nelson M."/>
            <person name="Geu-Flores F."/>
            <person name="Crespi M."/>
            <person name="Gallardo-Guerrero K."/>
            <person name="Delaux P.-M."/>
            <person name="Salse J."/>
            <person name="Berges H."/>
            <person name="Guyot R."/>
            <person name="Gouzy J."/>
            <person name="Peret B."/>
        </authorList>
    </citation>
    <scope>NUCLEOTIDE SEQUENCE [LARGE SCALE GENOMIC DNA]</scope>
    <source>
        <strain evidence="2">cv. Amiga</strain>
    </source>
</reference>
<comment type="caution">
    <text evidence="1">The sequence shown here is derived from an EMBL/GenBank/DDBJ whole genome shotgun (WGS) entry which is preliminary data.</text>
</comment>
<dbReference type="InterPro" id="IPR040256">
    <property type="entry name" value="At4g02000-like"/>
</dbReference>
<accession>A0A6A4NG18</accession>